<dbReference type="InterPro" id="IPR036390">
    <property type="entry name" value="WH_DNA-bd_sf"/>
</dbReference>
<dbReference type="Proteomes" id="UP000660380">
    <property type="component" value="Unassembled WGS sequence"/>
</dbReference>
<evidence type="ECO:0000313" key="1">
    <source>
        <dbReference type="EMBL" id="MBD2606304.1"/>
    </source>
</evidence>
<reference evidence="1 2" key="1">
    <citation type="journal article" date="2020" name="ISME J.">
        <title>Comparative genomics reveals insights into cyanobacterial evolution and habitat adaptation.</title>
        <authorList>
            <person name="Chen M.Y."/>
            <person name="Teng W.K."/>
            <person name="Zhao L."/>
            <person name="Hu C.X."/>
            <person name="Zhou Y.K."/>
            <person name="Han B.P."/>
            <person name="Song L.R."/>
            <person name="Shu W.S."/>
        </authorList>
    </citation>
    <scope>NUCLEOTIDE SEQUENCE [LARGE SCALE GENOMIC DNA]</scope>
    <source>
        <strain evidence="1 2">FACHB-248</strain>
    </source>
</reference>
<accession>A0ABR8GS61</accession>
<proteinExistence type="predicted"/>
<dbReference type="EMBL" id="JACJTA010000038">
    <property type="protein sequence ID" value="MBD2606304.1"/>
    <property type="molecule type" value="Genomic_DNA"/>
</dbReference>
<dbReference type="SUPFAM" id="SSF52540">
    <property type="entry name" value="P-loop containing nucleoside triphosphate hydrolases"/>
    <property type="match status" value="1"/>
</dbReference>
<comment type="caution">
    <text evidence="1">The sequence shown here is derived from an EMBL/GenBank/DDBJ whole genome shotgun (WGS) entry which is preliminary data.</text>
</comment>
<organism evidence="1 2">
    <name type="scientific">Scytonema hofmannii FACHB-248</name>
    <dbReference type="NCBI Taxonomy" id="1842502"/>
    <lineage>
        <taxon>Bacteria</taxon>
        <taxon>Bacillati</taxon>
        <taxon>Cyanobacteriota</taxon>
        <taxon>Cyanophyceae</taxon>
        <taxon>Nostocales</taxon>
        <taxon>Scytonemataceae</taxon>
        <taxon>Scytonema</taxon>
    </lineage>
</organism>
<dbReference type="RefSeq" id="WP_029630735.1">
    <property type="nucleotide sequence ID" value="NZ_JACJTA010000038.1"/>
</dbReference>
<sequence>MIMHPPFTTSQVSVQSHKEPILWVEDIIAAFPLAQLFQISDYRQINGTIPKGEHYILAHKHTPEALVRGLAWKIALSSGCECKVYGCQLPIESLLAETSGVSARELTIQIIEFAQFFEDWASRQDEEPLKLKEAAEIAKLAIALLPEPQKSIELGTLRERCKHSSYDWNKLMGKLEEEFRIEVERRQGINVEADPDERLRLELLALLKEADPIKKARKKAKIATHYSIKLHEIDKILSQLKRQSTTPEVKIYDIDDLFALESVGLEWLIPELLPKGETVILAGDPKAGKSLLSIDAAFAIATGESSFLGETTKQGKVLLVCPDASITSVKNQLLKRGFRATDKDHIRIIPMWTIDQIDILEAQLEDFRPDVTIIDSLRRINHGSPVSENSAEFADNIYTLKETIGKYGSSGILIHHTNKNQDAMGVGKLRGSSAIAGAVWGTWQLSHIPKRDPNNKNKLIIDPADPRRILSVFARDTEGQSINIEFNPENNSWEKTEGEIEEERTTIKERILNLLELNRSGLSGREIIDLLGMTPEEGRGVYTQLNRMVNKRLVSCKPAPGDKRYNIYSLPTETYSPPPPPPSVQNVEYNSESITVQGLDNTQQNTQQPLNNYSTTFEDNNHVEDLNVDTVSNPEILNTFTDKLGGGSKLDENSSVALLNGTCNDEYPTEEILRDLIALIGNSKSWLEFVELMEGSEKKVAAVVEKATERQINYLAKLLRTHLVESKNFNDLIWLPEALAKLALSKITFVVTRKKPGSLELEEIRGCRMVDIKSERQKFWTFSAPGILLAIHNVEDFAVES</sequence>
<keyword evidence="2" id="KW-1185">Reference proteome</keyword>
<evidence type="ECO:0000313" key="2">
    <source>
        <dbReference type="Proteomes" id="UP000660380"/>
    </source>
</evidence>
<dbReference type="InterPro" id="IPR027417">
    <property type="entry name" value="P-loop_NTPase"/>
</dbReference>
<protein>
    <submittedName>
        <fullName evidence="1">AAA family ATPase</fullName>
    </submittedName>
</protein>
<dbReference type="SUPFAM" id="SSF46785">
    <property type="entry name" value="Winged helix' DNA-binding domain"/>
    <property type="match status" value="1"/>
</dbReference>
<gene>
    <name evidence="1" type="ORF">H6G81_17650</name>
</gene>
<name>A0ABR8GS61_9CYAN</name>
<dbReference type="Pfam" id="PF13481">
    <property type="entry name" value="AAA_25"/>
    <property type="match status" value="1"/>
</dbReference>
<dbReference type="Gene3D" id="3.40.50.300">
    <property type="entry name" value="P-loop containing nucleotide triphosphate hydrolases"/>
    <property type="match status" value="1"/>
</dbReference>